<evidence type="ECO:0000256" key="5">
    <source>
        <dbReference type="ARBA" id="ARBA00022784"/>
    </source>
</evidence>
<dbReference type="GO" id="GO:0019448">
    <property type="term" value="P:L-cysteine catabolic process"/>
    <property type="evidence" value="ECO:0007669"/>
    <property type="project" value="TreeGrafter"/>
</dbReference>
<feature type="binding site" evidence="11">
    <location>
        <position position="143"/>
    </location>
    <ligand>
        <name>Fe cation</name>
        <dbReference type="ChEBI" id="CHEBI:24875"/>
        <note>catalytic</note>
    </ligand>
</feature>
<keyword evidence="7 12" id="KW-0560">Oxidoreductase</keyword>
<accession>M2ULM9</accession>
<evidence type="ECO:0000256" key="4">
    <source>
        <dbReference type="ARBA" id="ARBA00022723"/>
    </source>
</evidence>
<keyword evidence="14" id="KW-1185">Reference proteome</keyword>
<dbReference type="PANTHER" id="PTHR12918:SF1">
    <property type="entry name" value="CYSTEINE DIOXYGENASE TYPE 1"/>
    <property type="match status" value="1"/>
</dbReference>
<proteinExistence type="inferred from homology"/>
<evidence type="ECO:0000256" key="3">
    <source>
        <dbReference type="ARBA" id="ARBA00013133"/>
    </source>
</evidence>
<dbReference type="Pfam" id="PF05995">
    <property type="entry name" value="CDO_I"/>
    <property type="match status" value="1"/>
</dbReference>
<dbReference type="OMA" id="NQVAYMA"/>
<dbReference type="PANTHER" id="PTHR12918">
    <property type="entry name" value="CYSTEINE DIOXYGENASE"/>
    <property type="match status" value="1"/>
</dbReference>
<feature type="non-terminal residue" evidence="13">
    <location>
        <position position="194"/>
    </location>
</feature>
<dbReference type="Gene3D" id="2.60.120.10">
    <property type="entry name" value="Jelly Rolls"/>
    <property type="match status" value="1"/>
</dbReference>
<evidence type="ECO:0000256" key="7">
    <source>
        <dbReference type="ARBA" id="ARBA00023002"/>
    </source>
</evidence>
<dbReference type="AlphaFoldDB" id="M2ULM9"/>
<keyword evidence="8 11" id="KW-0408">Iron</keyword>
<dbReference type="eggNOG" id="KOG4064">
    <property type="taxonomic scope" value="Eukaryota"/>
</dbReference>
<evidence type="ECO:0000256" key="12">
    <source>
        <dbReference type="RuleBase" id="RU366010"/>
    </source>
</evidence>
<evidence type="ECO:0000256" key="6">
    <source>
        <dbReference type="ARBA" id="ARBA00022964"/>
    </source>
</evidence>
<dbReference type="EMBL" id="KB445572">
    <property type="protein sequence ID" value="EMD94526.1"/>
    <property type="molecule type" value="Genomic_DNA"/>
</dbReference>
<evidence type="ECO:0000256" key="9">
    <source>
        <dbReference type="ARBA" id="ARBA00070673"/>
    </source>
</evidence>
<evidence type="ECO:0000313" key="13">
    <source>
        <dbReference type="EMBL" id="EMD94526.1"/>
    </source>
</evidence>
<name>M2ULM9_COCH5</name>
<dbReference type="InterPro" id="IPR010300">
    <property type="entry name" value="CDO_1"/>
</dbReference>
<comment type="catalytic activity">
    <reaction evidence="1 12">
        <text>L-cysteine + O2 = 3-sulfino-L-alanine + H(+)</text>
        <dbReference type="Rhea" id="RHEA:20441"/>
        <dbReference type="ChEBI" id="CHEBI:15378"/>
        <dbReference type="ChEBI" id="CHEBI:15379"/>
        <dbReference type="ChEBI" id="CHEBI:35235"/>
        <dbReference type="ChEBI" id="CHEBI:61085"/>
        <dbReference type="EC" id="1.13.11.20"/>
    </reaction>
</comment>
<dbReference type="SUPFAM" id="SSF51182">
    <property type="entry name" value="RmlC-like cupins"/>
    <property type="match status" value="1"/>
</dbReference>
<dbReference type="EC" id="1.13.11.20" evidence="3 12"/>
<dbReference type="Proteomes" id="UP000016936">
    <property type="component" value="Unassembled WGS sequence"/>
</dbReference>
<comment type="cofactor">
    <cofactor evidence="12">
        <name>Fe cation</name>
        <dbReference type="ChEBI" id="CHEBI:24875"/>
    </cofactor>
    <text evidence="12">Binds 1 Fe cation per subunit.</text>
</comment>
<feature type="binding site" evidence="11">
    <location>
        <position position="84"/>
    </location>
    <ligand>
        <name>Fe cation</name>
        <dbReference type="ChEBI" id="CHEBI:24875"/>
        <note>catalytic</note>
    </ligand>
</feature>
<dbReference type="STRING" id="701091.M2ULM9"/>
<dbReference type="GO" id="GO:0008198">
    <property type="term" value="F:ferrous iron binding"/>
    <property type="evidence" value="ECO:0007669"/>
    <property type="project" value="TreeGrafter"/>
</dbReference>
<dbReference type="GO" id="GO:0017172">
    <property type="term" value="F:cysteine dioxygenase activity"/>
    <property type="evidence" value="ECO:0007669"/>
    <property type="project" value="UniProtKB-UniRule"/>
</dbReference>
<keyword evidence="6 12" id="KW-0223">Dioxygenase</keyword>
<feature type="cross-link" description="3'-(S-cysteinyl)-tyrosine (Cys-Tyr)" evidence="10">
    <location>
        <begin position="91"/>
        <end position="159"/>
    </location>
</feature>
<feature type="non-terminal residue" evidence="13">
    <location>
        <position position="1"/>
    </location>
</feature>
<protein>
    <recommendedName>
        <fullName evidence="9 12">Cysteine dioxygenase</fullName>
        <ecNumber evidence="3 12">1.13.11.20</ecNumber>
    </recommendedName>
</protein>
<keyword evidence="4 11" id="KW-0479">Metal-binding</keyword>
<sequence>VNQFEKLVTALKDALGSSGLTSEDIDIKLLNRLMQDYRSNEDEWRRFALVDPNSGYTRNLVDQGNGKSNLLLLVWAPGKGSLIHSHSNAHCLMKILYGQLTETRYEFPGKANSPEDHASMTTISEKVHVEDQVAYMNDDLGVHKMWNNGIDYAVSLHLYTPPNIVRHGCFIFDEATGERTHVQTFENFSFRGKR</sequence>
<dbReference type="CDD" id="cd10548">
    <property type="entry name" value="cupin_CDO"/>
    <property type="match status" value="1"/>
</dbReference>
<reference evidence="14" key="2">
    <citation type="journal article" date="2013" name="PLoS Genet.">
        <title>Comparative genome structure, secondary metabolite, and effector coding capacity across Cochliobolus pathogens.</title>
        <authorList>
            <person name="Condon B.J."/>
            <person name="Leng Y."/>
            <person name="Wu D."/>
            <person name="Bushley K.E."/>
            <person name="Ohm R.A."/>
            <person name="Otillar R."/>
            <person name="Martin J."/>
            <person name="Schackwitz W."/>
            <person name="Grimwood J."/>
            <person name="MohdZainudin N."/>
            <person name="Xue C."/>
            <person name="Wang R."/>
            <person name="Manning V.A."/>
            <person name="Dhillon B."/>
            <person name="Tu Z.J."/>
            <person name="Steffenson B.J."/>
            <person name="Salamov A."/>
            <person name="Sun H."/>
            <person name="Lowry S."/>
            <person name="LaButti K."/>
            <person name="Han J."/>
            <person name="Copeland A."/>
            <person name="Lindquist E."/>
            <person name="Barry K."/>
            <person name="Schmutz J."/>
            <person name="Baker S.E."/>
            <person name="Ciuffetti L.M."/>
            <person name="Grigoriev I.V."/>
            <person name="Zhong S."/>
            <person name="Turgeon B.G."/>
        </authorList>
    </citation>
    <scope>NUCLEOTIDE SEQUENCE [LARGE SCALE GENOMIC DNA]</scope>
    <source>
        <strain evidence="14">C5 / ATCC 48332 / race O</strain>
    </source>
</reference>
<evidence type="ECO:0000256" key="11">
    <source>
        <dbReference type="PIRSR" id="PIRSR610300-51"/>
    </source>
</evidence>
<dbReference type="InterPro" id="IPR014710">
    <property type="entry name" value="RmlC-like_jellyroll"/>
</dbReference>
<dbReference type="InterPro" id="IPR011051">
    <property type="entry name" value="RmlC_Cupin_sf"/>
</dbReference>
<evidence type="ECO:0000313" key="14">
    <source>
        <dbReference type="Proteomes" id="UP000016936"/>
    </source>
</evidence>
<evidence type="ECO:0000256" key="8">
    <source>
        <dbReference type="ARBA" id="ARBA00023004"/>
    </source>
</evidence>
<feature type="binding site" evidence="11">
    <location>
        <position position="86"/>
    </location>
    <ligand>
        <name>Fe cation</name>
        <dbReference type="ChEBI" id="CHEBI:24875"/>
        <note>catalytic</note>
    </ligand>
</feature>
<gene>
    <name evidence="13" type="ORF">COCHEDRAFT_1076640</name>
</gene>
<keyword evidence="5 10" id="KW-0883">Thioether bond</keyword>
<evidence type="ECO:0000256" key="10">
    <source>
        <dbReference type="PIRSR" id="PIRSR610300-50"/>
    </source>
</evidence>
<dbReference type="FunFam" id="2.60.120.10:FF:000189">
    <property type="entry name" value="Cysteine dioxygenase"/>
    <property type="match status" value="1"/>
</dbReference>
<reference evidence="13 14" key="1">
    <citation type="journal article" date="2012" name="PLoS Pathog.">
        <title>Diverse lifestyles and strategies of plant pathogenesis encoded in the genomes of eighteen Dothideomycetes fungi.</title>
        <authorList>
            <person name="Ohm R.A."/>
            <person name="Feau N."/>
            <person name="Henrissat B."/>
            <person name="Schoch C.L."/>
            <person name="Horwitz B.A."/>
            <person name="Barry K.W."/>
            <person name="Condon B.J."/>
            <person name="Copeland A.C."/>
            <person name="Dhillon B."/>
            <person name="Glaser F."/>
            <person name="Hesse C.N."/>
            <person name="Kosti I."/>
            <person name="LaButti K."/>
            <person name="Lindquist E.A."/>
            <person name="Lucas S."/>
            <person name="Salamov A.A."/>
            <person name="Bradshaw R.E."/>
            <person name="Ciuffetti L."/>
            <person name="Hamelin R.C."/>
            <person name="Kema G.H.J."/>
            <person name="Lawrence C."/>
            <person name="Scott J.A."/>
            <person name="Spatafora J.W."/>
            <person name="Turgeon B.G."/>
            <person name="de Wit P.J.G.M."/>
            <person name="Zhong S."/>
            <person name="Goodwin S.B."/>
            <person name="Grigoriev I.V."/>
        </authorList>
    </citation>
    <scope>NUCLEOTIDE SEQUENCE [LARGE SCALE GENOMIC DNA]</scope>
    <source>
        <strain evidence="14">C5 / ATCC 48332 / race O</strain>
    </source>
</reference>
<organism evidence="13 14">
    <name type="scientific">Cochliobolus heterostrophus (strain C5 / ATCC 48332 / race O)</name>
    <name type="common">Southern corn leaf blight fungus</name>
    <name type="synonym">Bipolaris maydis</name>
    <dbReference type="NCBI Taxonomy" id="701091"/>
    <lineage>
        <taxon>Eukaryota</taxon>
        <taxon>Fungi</taxon>
        <taxon>Dikarya</taxon>
        <taxon>Ascomycota</taxon>
        <taxon>Pezizomycotina</taxon>
        <taxon>Dothideomycetes</taxon>
        <taxon>Pleosporomycetidae</taxon>
        <taxon>Pleosporales</taxon>
        <taxon>Pleosporineae</taxon>
        <taxon>Pleosporaceae</taxon>
        <taxon>Bipolaris</taxon>
    </lineage>
</organism>
<evidence type="ECO:0000256" key="2">
    <source>
        <dbReference type="ARBA" id="ARBA00006622"/>
    </source>
</evidence>
<dbReference type="HOGENOM" id="CLU_079443_4_1_1"/>
<evidence type="ECO:0000256" key="1">
    <source>
        <dbReference type="ARBA" id="ARBA00000629"/>
    </source>
</evidence>
<comment type="similarity">
    <text evidence="2 12">Belongs to the cysteine dioxygenase family.</text>
</comment>